<keyword evidence="6" id="KW-0378">Hydrolase</keyword>
<dbReference type="RefSeq" id="WP_119313659.1">
    <property type="nucleotide sequence ID" value="NZ_QXDL01000009.1"/>
</dbReference>
<proteinExistence type="inferred from homology"/>
<name>A0A399F2W2_9DEIN</name>
<comment type="cofactor">
    <cofactor evidence="1">
        <name>Mg(2+)</name>
        <dbReference type="ChEBI" id="CHEBI:18420"/>
    </cofactor>
</comment>
<keyword evidence="5" id="KW-0119">Carbohydrate metabolism</keyword>
<protein>
    <submittedName>
        <fullName evidence="6">Phosphorylated carbohydrates phosphatase</fullName>
        <ecNumber evidence="6">3.1.3.-</ecNumber>
    </submittedName>
</protein>
<dbReference type="PANTHER" id="PTHR46193">
    <property type="entry name" value="6-PHOSPHOGLUCONATE PHOSPHATASE"/>
    <property type="match status" value="1"/>
</dbReference>
<sequence>MRALLFDLDGTLADTDRLHERAWLESLRPYGIEGDHAFYQEHISGGLNPEIAARLLPHLPEAERAALVEAKEQRFRELAQGLEGLPGLPELWRWAGERELARGLVTNAPRRNVEFLLRALSLEFDLVVLAEELPTGKPDPLPYRAALERLGLAPAEALAFEDSPSGVRSAVGAGIPTVGLTTGHDPRGLEEAGAFLLIRDFSDGRLWERLEELFGGGSSD</sequence>
<dbReference type="CDD" id="cd07505">
    <property type="entry name" value="HAD_BPGM-like"/>
    <property type="match status" value="1"/>
</dbReference>
<gene>
    <name evidence="6" type="ORF">Mterra_00415</name>
</gene>
<dbReference type="GO" id="GO:0016787">
    <property type="term" value="F:hydrolase activity"/>
    <property type="evidence" value="ECO:0007669"/>
    <property type="project" value="UniProtKB-KW"/>
</dbReference>
<dbReference type="NCBIfam" id="TIGR01549">
    <property type="entry name" value="HAD-SF-IA-v1"/>
    <property type="match status" value="1"/>
</dbReference>
<dbReference type="AlphaFoldDB" id="A0A399F2W2"/>
<dbReference type="SFLD" id="SFLDS00003">
    <property type="entry name" value="Haloacid_Dehalogenase"/>
    <property type="match status" value="1"/>
</dbReference>
<dbReference type="Proteomes" id="UP000265715">
    <property type="component" value="Unassembled WGS sequence"/>
</dbReference>
<evidence type="ECO:0000256" key="1">
    <source>
        <dbReference type="ARBA" id="ARBA00001946"/>
    </source>
</evidence>
<dbReference type="GO" id="GO:0046872">
    <property type="term" value="F:metal ion binding"/>
    <property type="evidence" value="ECO:0007669"/>
    <property type="project" value="UniProtKB-KW"/>
</dbReference>
<dbReference type="Gene3D" id="3.40.50.1000">
    <property type="entry name" value="HAD superfamily/HAD-like"/>
    <property type="match status" value="1"/>
</dbReference>
<dbReference type="NCBIfam" id="TIGR01509">
    <property type="entry name" value="HAD-SF-IA-v3"/>
    <property type="match status" value="1"/>
</dbReference>
<dbReference type="PRINTS" id="PR00413">
    <property type="entry name" value="HADHALOGNASE"/>
</dbReference>
<dbReference type="PANTHER" id="PTHR46193:SF18">
    <property type="entry name" value="HEXITOL PHOSPHATASE B"/>
    <property type="match status" value="1"/>
</dbReference>
<evidence type="ECO:0000256" key="5">
    <source>
        <dbReference type="ARBA" id="ARBA00023277"/>
    </source>
</evidence>
<keyword evidence="7" id="KW-1185">Reference proteome</keyword>
<dbReference type="InterPro" id="IPR023214">
    <property type="entry name" value="HAD_sf"/>
</dbReference>
<dbReference type="EMBL" id="QXDL01000009">
    <property type="protein sequence ID" value="RIH90433.1"/>
    <property type="molecule type" value="Genomic_DNA"/>
</dbReference>
<dbReference type="SUPFAM" id="SSF56784">
    <property type="entry name" value="HAD-like"/>
    <property type="match status" value="1"/>
</dbReference>
<dbReference type="InterPro" id="IPR006439">
    <property type="entry name" value="HAD-SF_hydro_IA"/>
</dbReference>
<reference evidence="6 7" key="1">
    <citation type="submission" date="2018-08" db="EMBL/GenBank/DDBJ databases">
        <title>Meiothermus terrae DSM 26712 genome sequencing project.</title>
        <authorList>
            <person name="Da Costa M.S."/>
            <person name="Albuquerque L."/>
            <person name="Raposo P."/>
            <person name="Froufe H.J.C."/>
            <person name="Barroso C.S."/>
            <person name="Egas C."/>
        </authorList>
    </citation>
    <scope>NUCLEOTIDE SEQUENCE [LARGE SCALE GENOMIC DNA]</scope>
    <source>
        <strain evidence="6 7">DSM 26712</strain>
    </source>
</reference>
<dbReference type="SFLD" id="SFLDG01129">
    <property type="entry name" value="C1.5:_HAD__Beta-PGM__Phosphata"/>
    <property type="match status" value="1"/>
</dbReference>
<comment type="similarity">
    <text evidence="2">Belongs to the HAD-like hydrolase superfamily. CbbY/CbbZ/Gph/YieH family.</text>
</comment>
<evidence type="ECO:0000313" key="7">
    <source>
        <dbReference type="Proteomes" id="UP000265715"/>
    </source>
</evidence>
<dbReference type="InterPro" id="IPR051600">
    <property type="entry name" value="Beta-PGM-like"/>
</dbReference>
<dbReference type="Pfam" id="PF00702">
    <property type="entry name" value="Hydrolase"/>
    <property type="match status" value="1"/>
</dbReference>
<dbReference type="InterPro" id="IPR036412">
    <property type="entry name" value="HAD-like_sf"/>
</dbReference>
<organism evidence="6 7">
    <name type="scientific">Calidithermus terrae</name>
    <dbReference type="NCBI Taxonomy" id="1408545"/>
    <lineage>
        <taxon>Bacteria</taxon>
        <taxon>Thermotogati</taxon>
        <taxon>Deinococcota</taxon>
        <taxon>Deinococci</taxon>
        <taxon>Thermales</taxon>
        <taxon>Thermaceae</taxon>
        <taxon>Calidithermus</taxon>
    </lineage>
</organism>
<dbReference type="Gene3D" id="1.10.150.240">
    <property type="entry name" value="Putative phosphatase, domain 2"/>
    <property type="match status" value="1"/>
</dbReference>
<dbReference type="EC" id="3.1.3.-" evidence="6"/>
<evidence type="ECO:0000256" key="3">
    <source>
        <dbReference type="ARBA" id="ARBA00022723"/>
    </source>
</evidence>
<accession>A0A399F2W2</accession>
<keyword evidence="3" id="KW-0479">Metal-binding</keyword>
<dbReference type="InterPro" id="IPR023198">
    <property type="entry name" value="PGP-like_dom2"/>
</dbReference>
<dbReference type="SFLD" id="SFLDG01135">
    <property type="entry name" value="C1.5.6:_HAD__Beta-PGM__Phospha"/>
    <property type="match status" value="1"/>
</dbReference>
<evidence type="ECO:0000313" key="6">
    <source>
        <dbReference type="EMBL" id="RIH90433.1"/>
    </source>
</evidence>
<evidence type="ECO:0000256" key="4">
    <source>
        <dbReference type="ARBA" id="ARBA00022842"/>
    </source>
</evidence>
<comment type="caution">
    <text evidence="6">The sequence shown here is derived from an EMBL/GenBank/DDBJ whole genome shotgun (WGS) entry which is preliminary data.</text>
</comment>
<keyword evidence="4" id="KW-0460">Magnesium</keyword>
<evidence type="ECO:0000256" key="2">
    <source>
        <dbReference type="ARBA" id="ARBA00006171"/>
    </source>
</evidence>
<dbReference type="OrthoDB" id="9797743at2"/>